<feature type="domain" description="DUF4283" evidence="2">
    <location>
        <begin position="366"/>
        <end position="449"/>
    </location>
</feature>
<evidence type="ECO:0000313" key="4">
    <source>
        <dbReference type="Proteomes" id="UP001172457"/>
    </source>
</evidence>
<dbReference type="AlphaFoldDB" id="A0AA38VUQ7"/>
<sequence length="842" mass="92628">MKPDRPPDPPMTRNRTRKSGKNKGSASPTLAPPSPATTAAMPACGGDDVDRPSGASSPVVAGCQKNTTAAALFFASDSPTATPTTATPPLAVAPLLPDAKQPPTPPPPPLGGGSTSQQPPAADGAGSGLLAVQAKPAHAGFAPPPGDTSTTVPTSALVPPVIVAPEKIRDWNVDDQKAWIAKAYGTSIHDLKPFNIGSPGSNIVGFTTTKPAMETSSLKGTLGRTTGFFDVTKPPPFTPVNEESMNVDGVGDEEHDEGINNPSMHDSMQSVPTSHESMQQRANDVHGDVEKPLPNDGNYVDDKDQVHLHGEANEQVKQKAVSFAELLKKSANLLRGKGKITYYPPVVSELGTRRAIIPDELIHKQASEWALTLAGYFVGKRPAFPFVQFHARRLWKKFGLTKVILNDQGYFFFKFSSEQGLNFVFENGPWLFNGMPIFIQKWEPDLCFDKPEPKRVPLWVNIYGLPLDVWDLDILSYLASVVGEPISVDRYTEEMCETKSGRANFARILVNASADYDLPTEIDAIILGKLRKFRTEFLWKPKRCSHCKLFGHDLDSCIVKPIAVIPGKSDKPLPSVTCVGESSKAKAANDGFSFPKRKNNPKPKLAPLKIGSQKPKVTFATGIKLNQRYVPKANKPSIDPLDKGKAVLDDTKVALTNMRPEKTPIKVSKIETEKMPSPIKVSNQFVVLEEDPEWIADKKEVDDFVENRGVGLEPAIVNSWSKQKLDYFIGRWERVYGKDLDGKLRGFTLPERVVIPDDIGDESESDDDVSSDQGGFMDDMAKETPYGTWLRQKQEVDRRIAEKRWPTRKGLGMWTEKQVDYFFKQCEMLPESDRQLIPVLRS</sequence>
<evidence type="ECO:0000259" key="2">
    <source>
        <dbReference type="Pfam" id="PF14111"/>
    </source>
</evidence>
<feature type="compositionally biased region" description="Low complexity" evidence="1">
    <location>
        <begin position="79"/>
        <end position="99"/>
    </location>
</feature>
<evidence type="ECO:0000313" key="3">
    <source>
        <dbReference type="EMBL" id="KAJ9535532.1"/>
    </source>
</evidence>
<feature type="region of interest" description="Disordered" evidence="1">
    <location>
        <begin position="1"/>
        <end position="60"/>
    </location>
</feature>
<feature type="region of interest" description="Disordered" evidence="1">
    <location>
        <begin position="226"/>
        <end position="247"/>
    </location>
</feature>
<feature type="compositionally biased region" description="Pro residues" evidence="1">
    <location>
        <begin position="100"/>
        <end position="110"/>
    </location>
</feature>
<reference evidence="3" key="1">
    <citation type="submission" date="2023-03" db="EMBL/GenBank/DDBJ databases">
        <title>Chromosome-scale reference genome and RAD-based genetic map of yellow starthistle (Centaurea solstitialis) reveal putative structural variation and QTLs associated with invader traits.</title>
        <authorList>
            <person name="Reatini B."/>
            <person name="Cang F.A."/>
            <person name="Jiang Q."/>
            <person name="Mckibben M.T.W."/>
            <person name="Barker M.S."/>
            <person name="Rieseberg L.H."/>
            <person name="Dlugosch K.M."/>
        </authorList>
    </citation>
    <scope>NUCLEOTIDE SEQUENCE</scope>
    <source>
        <strain evidence="3">CAN-66</strain>
        <tissue evidence="3">Leaf</tissue>
    </source>
</reference>
<dbReference type="PANTHER" id="PTHR31286">
    <property type="entry name" value="GLYCINE-RICH CELL WALL STRUCTURAL PROTEIN 1.8-LIKE"/>
    <property type="match status" value="1"/>
</dbReference>
<feature type="region of interest" description="Disordered" evidence="1">
    <location>
        <begin position="757"/>
        <end position="778"/>
    </location>
</feature>
<evidence type="ECO:0000256" key="1">
    <source>
        <dbReference type="SAM" id="MobiDB-lite"/>
    </source>
</evidence>
<dbReference type="Proteomes" id="UP001172457">
    <property type="component" value="Unassembled WGS sequence"/>
</dbReference>
<gene>
    <name evidence="3" type="ORF">OSB04_un001334</name>
</gene>
<keyword evidence="4" id="KW-1185">Reference proteome</keyword>
<dbReference type="EMBL" id="JARYMX010000208">
    <property type="protein sequence ID" value="KAJ9535532.1"/>
    <property type="molecule type" value="Genomic_DNA"/>
</dbReference>
<name>A0AA38VUQ7_9ASTR</name>
<organism evidence="3 4">
    <name type="scientific">Centaurea solstitialis</name>
    <name type="common">yellow star-thistle</name>
    <dbReference type="NCBI Taxonomy" id="347529"/>
    <lineage>
        <taxon>Eukaryota</taxon>
        <taxon>Viridiplantae</taxon>
        <taxon>Streptophyta</taxon>
        <taxon>Embryophyta</taxon>
        <taxon>Tracheophyta</taxon>
        <taxon>Spermatophyta</taxon>
        <taxon>Magnoliopsida</taxon>
        <taxon>eudicotyledons</taxon>
        <taxon>Gunneridae</taxon>
        <taxon>Pentapetalae</taxon>
        <taxon>asterids</taxon>
        <taxon>campanulids</taxon>
        <taxon>Asterales</taxon>
        <taxon>Asteraceae</taxon>
        <taxon>Carduoideae</taxon>
        <taxon>Cardueae</taxon>
        <taxon>Centaureinae</taxon>
        <taxon>Centaurea</taxon>
    </lineage>
</organism>
<feature type="compositionally biased region" description="Acidic residues" evidence="1">
    <location>
        <begin position="758"/>
        <end position="770"/>
    </location>
</feature>
<dbReference type="PANTHER" id="PTHR31286:SF99">
    <property type="entry name" value="DUF4283 DOMAIN-CONTAINING PROTEIN"/>
    <property type="match status" value="1"/>
</dbReference>
<proteinExistence type="predicted"/>
<protein>
    <recommendedName>
        <fullName evidence="2">DUF4283 domain-containing protein</fullName>
    </recommendedName>
</protein>
<dbReference type="Pfam" id="PF14111">
    <property type="entry name" value="DUF4283"/>
    <property type="match status" value="1"/>
</dbReference>
<dbReference type="InterPro" id="IPR025558">
    <property type="entry name" value="DUF4283"/>
</dbReference>
<feature type="region of interest" description="Disordered" evidence="1">
    <location>
        <begin position="78"/>
        <end position="126"/>
    </location>
</feature>
<accession>A0AA38VUQ7</accession>
<comment type="caution">
    <text evidence="3">The sequence shown here is derived from an EMBL/GenBank/DDBJ whole genome shotgun (WGS) entry which is preliminary data.</text>
</comment>
<dbReference type="InterPro" id="IPR040256">
    <property type="entry name" value="At4g02000-like"/>
</dbReference>